<keyword evidence="8 12" id="KW-1133">Transmembrane helix</keyword>
<keyword evidence="9 12" id="KW-0472">Membrane</keyword>
<evidence type="ECO:0000313" key="13">
    <source>
        <dbReference type="EMBL" id="MBZ2165066.1"/>
    </source>
</evidence>
<evidence type="ECO:0000256" key="6">
    <source>
        <dbReference type="ARBA" id="ARBA00022692"/>
    </source>
</evidence>
<evidence type="ECO:0000256" key="1">
    <source>
        <dbReference type="ARBA" id="ARBA00004651"/>
    </source>
</evidence>
<sequence length="274" mass="29717">MDIIQAIILGVIQGLTEFLPVSSSAHLVFITDILGLQQNVAFDTLLHLGTLVAVVGYFWRDIVKIITSFISSIMDIFSGKFKEGLKEKPFKKLTWLLVVGTIPAGLMGILLQKQFEALFNSVIYVGFFLIITGLLLWGAERVKPGEKDVEDISFKNALVIGIAQGIAIAPGISRSGATISAGLFSGLNRELAARFSFLLSIPAILGAVLVQAKDITSFDVSTGVLIAGFLSALIFGYLAIKLLLKIIKERTLMIFAYYCWIVGIAVIIISLVHP</sequence>
<dbReference type="NCBIfam" id="TIGR00753">
    <property type="entry name" value="undec_PP_bacA"/>
    <property type="match status" value="1"/>
</dbReference>
<evidence type="ECO:0000256" key="7">
    <source>
        <dbReference type="ARBA" id="ARBA00022801"/>
    </source>
</evidence>
<dbReference type="AlphaFoldDB" id="A0A8T5USX0"/>
<evidence type="ECO:0000256" key="5">
    <source>
        <dbReference type="ARBA" id="ARBA00022475"/>
    </source>
</evidence>
<name>A0A8T5USX0_9EURY</name>
<feature type="transmembrane region" description="Helical" evidence="12">
    <location>
        <begin position="6"/>
        <end position="28"/>
    </location>
</feature>
<evidence type="ECO:0000256" key="10">
    <source>
        <dbReference type="ARBA" id="ARBA00032707"/>
    </source>
</evidence>
<evidence type="ECO:0000256" key="2">
    <source>
        <dbReference type="ARBA" id="ARBA00010621"/>
    </source>
</evidence>
<evidence type="ECO:0000256" key="9">
    <source>
        <dbReference type="ARBA" id="ARBA00023136"/>
    </source>
</evidence>
<protein>
    <recommendedName>
        <fullName evidence="4 12">Undecaprenyl-diphosphatase</fullName>
        <ecNumber evidence="3 12">3.6.1.27</ecNumber>
    </recommendedName>
    <alternativeName>
        <fullName evidence="10 12">Undecaprenyl pyrophosphate phosphatase</fullName>
    </alternativeName>
</protein>
<evidence type="ECO:0000256" key="3">
    <source>
        <dbReference type="ARBA" id="ARBA00012374"/>
    </source>
</evidence>
<feature type="transmembrane region" description="Helical" evidence="12">
    <location>
        <begin position="40"/>
        <end position="59"/>
    </location>
</feature>
<dbReference type="PANTHER" id="PTHR30622">
    <property type="entry name" value="UNDECAPRENYL-DIPHOSPHATASE"/>
    <property type="match status" value="1"/>
</dbReference>
<feature type="transmembrane region" description="Helical" evidence="12">
    <location>
        <begin position="117"/>
        <end position="137"/>
    </location>
</feature>
<feature type="transmembrane region" description="Helical" evidence="12">
    <location>
        <begin position="252"/>
        <end position="272"/>
    </location>
</feature>
<evidence type="ECO:0000256" key="4">
    <source>
        <dbReference type="ARBA" id="ARBA00021581"/>
    </source>
</evidence>
<feature type="transmembrane region" description="Helical" evidence="12">
    <location>
        <begin position="93"/>
        <end position="111"/>
    </location>
</feature>
<comment type="similarity">
    <text evidence="2 12">Belongs to the UppP family.</text>
</comment>
<keyword evidence="14" id="KW-1185">Reference proteome</keyword>
<feature type="transmembrane region" description="Helical" evidence="12">
    <location>
        <begin position="191"/>
        <end position="210"/>
    </location>
</feature>
<gene>
    <name evidence="12 13" type="primary">uppP</name>
    <name evidence="13" type="ORF">K8N75_03275</name>
</gene>
<keyword evidence="5 12" id="KW-1003">Cell membrane</keyword>
<dbReference type="InterPro" id="IPR003824">
    <property type="entry name" value="UppP"/>
</dbReference>
<dbReference type="GO" id="GO:0050380">
    <property type="term" value="F:undecaprenyl-diphosphatase activity"/>
    <property type="evidence" value="ECO:0007669"/>
    <property type="project" value="UniProtKB-UniRule"/>
</dbReference>
<reference evidence="14" key="1">
    <citation type="journal article" date="2022" name="Microbiol. Resour. Announc.">
        <title>Draft Genome Sequence of a Methanogenic Archaeon from West Spitsbergen Permafrost.</title>
        <authorList>
            <person name="Trubitsyn V."/>
            <person name="Rivkina E."/>
            <person name="Shcherbakova V."/>
        </authorList>
    </citation>
    <scope>NUCLEOTIDE SEQUENCE [LARGE SCALE GENOMIC DNA]</scope>
    <source>
        <strain evidence="14">VT</strain>
    </source>
</reference>
<dbReference type="EC" id="3.6.1.27" evidence="3 12"/>
<accession>A0A8T5USX0</accession>
<proteinExistence type="inferred from homology"/>
<keyword evidence="7 12" id="KW-0378">Hydrolase</keyword>
<dbReference type="PANTHER" id="PTHR30622:SF2">
    <property type="entry name" value="UNDECAPRENYL-DIPHOSPHATASE"/>
    <property type="match status" value="1"/>
</dbReference>
<comment type="caution">
    <text evidence="13">The sequence shown here is derived from an EMBL/GenBank/DDBJ whole genome shotgun (WGS) entry which is preliminary data.</text>
</comment>
<keyword evidence="6 12" id="KW-0812">Transmembrane</keyword>
<dbReference type="GO" id="GO:0005886">
    <property type="term" value="C:plasma membrane"/>
    <property type="evidence" value="ECO:0007669"/>
    <property type="project" value="UniProtKB-SubCell"/>
</dbReference>
<organism evidence="13 14">
    <name type="scientific">Methanobacterium spitsbergense</name>
    <dbReference type="NCBI Taxonomy" id="2874285"/>
    <lineage>
        <taxon>Archaea</taxon>
        <taxon>Methanobacteriati</taxon>
        <taxon>Methanobacteriota</taxon>
        <taxon>Methanomada group</taxon>
        <taxon>Methanobacteria</taxon>
        <taxon>Methanobacteriales</taxon>
        <taxon>Methanobacteriaceae</taxon>
        <taxon>Methanobacterium</taxon>
    </lineage>
</organism>
<comment type="function">
    <text evidence="12">Catalyzes the dephosphorylation of undecaprenyl diphosphate (UPP).</text>
</comment>
<dbReference type="RefSeq" id="WP_223790695.1">
    <property type="nucleotide sequence ID" value="NZ_JAIOUQ010000003.1"/>
</dbReference>
<evidence type="ECO:0000256" key="12">
    <source>
        <dbReference type="HAMAP-Rule" id="MF_01006"/>
    </source>
</evidence>
<comment type="subcellular location">
    <subcellularLocation>
        <location evidence="1 12">Cell membrane</location>
        <topology evidence="1 12">Multi-pass membrane protein</topology>
    </subcellularLocation>
</comment>
<dbReference type="EMBL" id="JAIOUQ010000003">
    <property type="protein sequence ID" value="MBZ2165066.1"/>
    <property type="molecule type" value="Genomic_DNA"/>
</dbReference>
<comment type="catalytic activity">
    <reaction evidence="11 12">
        <text>di-trans,octa-cis-undecaprenyl diphosphate + H2O = di-trans,octa-cis-undecaprenyl phosphate + phosphate + H(+)</text>
        <dbReference type="Rhea" id="RHEA:28094"/>
        <dbReference type="ChEBI" id="CHEBI:15377"/>
        <dbReference type="ChEBI" id="CHEBI:15378"/>
        <dbReference type="ChEBI" id="CHEBI:43474"/>
        <dbReference type="ChEBI" id="CHEBI:58405"/>
        <dbReference type="ChEBI" id="CHEBI:60392"/>
        <dbReference type="EC" id="3.6.1.27"/>
    </reaction>
</comment>
<evidence type="ECO:0000313" key="14">
    <source>
        <dbReference type="Proteomes" id="UP000825933"/>
    </source>
</evidence>
<dbReference type="Proteomes" id="UP000825933">
    <property type="component" value="Unassembled WGS sequence"/>
</dbReference>
<dbReference type="Pfam" id="PF02673">
    <property type="entry name" value="BacA"/>
    <property type="match status" value="1"/>
</dbReference>
<evidence type="ECO:0000256" key="11">
    <source>
        <dbReference type="ARBA" id="ARBA00047594"/>
    </source>
</evidence>
<dbReference type="HAMAP" id="MF_01006">
    <property type="entry name" value="Undec_diphosphatase"/>
    <property type="match status" value="1"/>
</dbReference>
<feature type="transmembrane region" description="Helical" evidence="12">
    <location>
        <begin position="222"/>
        <end position="240"/>
    </location>
</feature>
<evidence type="ECO:0000256" key="8">
    <source>
        <dbReference type="ARBA" id="ARBA00022989"/>
    </source>
</evidence>